<dbReference type="RefSeq" id="WP_066733313.1">
    <property type="nucleotide sequence ID" value="NZ_QGDL01000011.1"/>
</dbReference>
<proteinExistence type="predicted"/>
<comment type="caution">
    <text evidence="2">The sequence shown here is derived from an EMBL/GenBank/DDBJ whole genome shotgun (WGS) entry which is preliminary data.</text>
</comment>
<reference evidence="2 3" key="1">
    <citation type="submission" date="2018-05" db="EMBL/GenBank/DDBJ databases">
        <title>The Hungate 1000. A catalogue of reference genomes from the rumen microbiome.</title>
        <authorList>
            <person name="Kelly W."/>
        </authorList>
    </citation>
    <scope>NUCLEOTIDE SEQUENCE [LARGE SCALE GENOMIC DNA]</scope>
    <source>
        <strain evidence="2 3">NLAE-zl-C242</strain>
    </source>
</reference>
<dbReference type="PANTHER" id="PTHR37317">
    <property type="entry name" value="BLR8090 PROTEIN"/>
    <property type="match status" value="1"/>
</dbReference>
<organism evidence="2 3">
    <name type="scientific">Faecalicatena orotica</name>
    <dbReference type="NCBI Taxonomy" id="1544"/>
    <lineage>
        <taxon>Bacteria</taxon>
        <taxon>Bacillati</taxon>
        <taxon>Bacillota</taxon>
        <taxon>Clostridia</taxon>
        <taxon>Lachnospirales</taxon>
        <taxon>Lachnospiraceae</taxon>
        <taxon>Faecalicatena</taxon>
    </lineage>
</organism>
<gene>
    <name evidence="2" type="ORF">A8806_11156</name>
</gene>
<feature type="domain" description="Treble clef zinc finger" evidence="1">
    <location>
        <begin position="81"/>
        <end position="133"/>
    </location>
</feature>
<feature type="domain" description="Treble clef zinc finger" evidence="1">
    <location>
        <begin position="290"/>
        <end position="343"/>
    </location>
</feature>
<dbReference type="PANTHER" id="PTHR37317:SF1">
    <property type="entry name" value="ZINC-RIBBON DOMAIN-CONTAINING PROTEIN-RELATED"/>
    <property type="match status" value="1"/>
</dbReference>
<evidence type="ECO:0000259" key="1">
    <source>
        <dbReference type="Pfam" id="PF14311"/>
    </source>
</evidence>
<protein>
    <submittedName>
        <fullName evidence="2">Putative zinc ribbon protein</fullName>
    </submittedName>
</protein>
<sequence>MTGSLASVHPELIPEWSEKNLPLTPDKITFGSNKRVWWKGACGHEWETSVKARSKGEKCPICSGARVIEGINDLATLKPLLAQEWSKKNKLKPTEVSVASHKKIIWKCKHGHEWEASVKSRTVNGTGCPYCSHNKVLAGFNDLASQYPDIAAEWSDRNLPLLPTMVTAFANSKAWWKCKDCGNEWYTLISTRSGGSRCPYCSGYTLLKGFNDLATTHPDLAAEWSERNYPLMPDEVNAKSRHNVWWKCKTCGNEWKSVINARVKGTVCPVCADRAVLAGYNDLATTDRKLLAEWDYEKNSLLPTQVSRKSMKSVWWKCSLGHSWKAKISDRTIIGEKCTVCENEYRSVFPGLAVAYYANQKGLKVQLGSDKLLGIPLETYIPSEKLAIEFTNGSEHMEVLKSHLCKQRNIKLVKLPFKTTETEAEYADRVKAVFKSVHIFIYSDVEADVSVIRAKFNEWRKRL</sequence>
<dbReference type="AlphaFoldDB" id="A0A2Y9BL90"/>
<dbReference type="InterPro" id="IPR025487">
    <property type="entry name" value="DUF4379"/>
</dbReference>
<feature type="domain" description="Treble clef zinc finger" evidence="1">
    <location>
        <begin position="150"/>
        <end position="203"/>
    </location>
</feature>
<evidence type="ECO:0000313" key="3">
    <source>
        <dbReference type="Proteomes" id="UP000245845"/>
    </source>
</evidence>
<feature type="domain" description="Treble clef zinc finger" evidence="1">
    <location>
        <begin position="220"/>
        <end position="273"/>
    </location>
</feature>
<dbReference type="Proteomes" id="UP000245845">
    <property type="component" value="Unassembled WGS sequence"/>
</dbReference>
<keyword evidence="3" id="KW-1185">Reference proteome</keyword>
<name>A0A2Y9BL90_9FIRM</name>
<accession>A0A2Y9BL90</accession>
<dbReference type="OrthoDB" id="583824at2"/>
<dbReference type="Pfam" id="PF14311">
    <property type="entry name" value="DUF4379"/>
    <property type="match status" value="5"/>
</dbReference>
<dbReference type="EMBL" id="QGDL01000011">
    <property type="protein sequence ID" value="PWJ27621.1"/>
    <property type="molecule type" value="Genomic_DNA"/>
</dbReference>
<feature type="domain" description="Treble clef zinc finger" evidence="1">
    <location>
        <begin position="12"/>
        <end position="64"/>
    </location>
</feature>
<evidence type="ECO:0000313" key="2">
    <source>
        <dbReference type="EMBL" id="PWJ27621.1"/>
    </source>
</evidence>